<evidence type="ECO:0000256" key="1">
    <source>
        <dbReference type="ARBA" id="ARBA00001947"/>
    </source>
</evidence>
<name>A0A401H7D9_AERPX</name>
<evidence type="ECO:0000256" key="4">
    <source>
        <dbReference type="ARBA" id="ARBA00022833"/>
    </source>
</evidence>
<evidence type="ECO:0000313" key="6">
    <source>
        <dbReference type="EMBL" id="GBF08387.1"/>
    </source>
</evidence>
<dbReference type="InterPro" id="IPR001279">
    <property type="entry name" value="Metallo-B-lactamas"/>
</dbReference>
<dbReference type="OrthoDB" id="197151at2157"/>
<dbReference type="SUPFAM" id="SSF56281">
    <property type="entry name" value="Metallo-hydrolase/oxidoreductase"/>
    <property type="match status" value="1"/>
</dbReference>
<comment type="caution">
    <text evidence="6">The sequence shown here is derived from an EMBL/GenBank/DDBJ whole genome shotgun (WGS) entry which is preliminary data.</text>
</comment>
<dbReference type="PANTHER" id="PTHR46233">
    <property type="entry name" value="HYDROXYACYLGLUTATHIONE HYDROLASE GLOC"/>
    <property type="match status" value="1"/>
</dbReference>
<dbReference type="Proteomes" id="UP000291213">
    <property type="component" value="Unassembled WGS sequence"/>
</dbReference>
<dbReference type="EMBL" id="BDMD01000003">
    <property type="protein sequence ID" value="GBF08387.1"/>
    <property type="molecule type" value="Genomic_DNA"/>
</dbReference>
<dbReference type="Pfam" id="PF00753">
    <property type="entry name" value="Lactamase_B"/>
    <property type="match status" value="1"/>
</dbReference>
<keyword evidence="3" id="KW-0378">Hydrolase</keyword>
<reference evidence="6 7" key="1">
    <citation type="submission" date="2017-02" db="EMBL/GenBank/DDBJ databases">
        <title>isolation and characterization of a novel temperate virus Aeropyrum globular virus 1 infecting hyperthermophilic archaeon Aeropyrum.</title>
        <authorList>
            <person name="Yumiya M."/>
            <person name="Yoshida T."/>
            <person name="Sako Y."/>
        </authorList>
    </citation>
    <scope>NUCLEOTIDE SEQUENCE [LARGE SCALE GENOMIC DNA]</scope>
    <source>
        <strain evidence="6 7">YK1-12-2013</strain>
    </source>
</reference>
<keyword evidence="4" id="KW-0862">Zinc</keyword>
<dbReference type="PANTHER" id="PTHR46233:SF3">
    <property type="entry name" value="HYDROXYACYLGLUTATHIONE HYDROLASE GLOC"/>
    <property type="match status" value="1"/>
</dbReference>
<dbReference type="AlphaFoldDB" id="A0A401H7D9"/>
<evidence type="ECO:0000256" key="3">
    <source>
        <dbReference type="ARBA" id="ARBA00022801"/>
    </source>
</evidence>
<organism evidence="6 7">
    <name type="scientific">Aeropyrum pernix</name>
    <dbReference type="NCBI Taxonomy" id="56636"/>
    <lineage>
        <taxon>Archaea</taxon>
        <taxon>Thermoproteota</taxon>
        <taxon>Thermoprotei</taxon>
        <taxon>Desulfurococcales</taxon>
        <taxon>Desulfurococcaceae</taxon>
        <taxon>Aeropyrum</taxon>
    </lineage>
</organism>
<proteinExistence type="predicted"/>
<dbReference type="GO" id="GO:0046872">
    <property type="term" value="F:metal ion binding"/>
    <property type="evidence" value="ECO:0007669"/>
    <property type="project" value="UniProtKB-KW"/>
</dbReference>
<keyword evidence="2" id="KW-0479">Metal-binding</keyword>
<dbReference type="RefSeq" id="WP_131159462.1">
    <property type="nucleotide sequence ID" value="NZ_BDMD01000003.1"/>
</dbReference>
<gene>
    <name evidence="6" type="ORF">apy_01120</name>
</gene>
<protein>
    <recommendedName>
        <fullName evidence="5">Metallo-beta-lactamase domain-containing protein</fullName>
    </recommendedName>
</protein>
<evidence type="ECO:0000259" key="5">
    <source>
        <dbReference type="SMART" id="SM00849"/>
    </source>
</evidence>
<accession>A0A401H7D9</accession>
<dbReference type="SMART" id="SM00849">
    <property type="entry name" value="Lactamase_B"/>
    <property type="match status" value="1"/>
</dbReference>
<sequence length="209" mass="22256">MEVLERLSLGVLQVNTYIAAAGGECLVVDPGGPEVLEALERLGCRDIVVALTHGHFDHVAGVEHLAARGAVVAAHPQTPRVAEAYADLGVKMGYLKGVPRISVDVELVDGSTLRAAGLSLRAIHTPGHSPDHTVLYDQPQGLAFTGDLIFRGSIGRVDIALGDGEAMARSLARIVRELPRGTRLLPGHGPETTLEYEILHNPFLQGFNQ</sequence>
<dbReference type="InterPro" id="IPR036866">
    <property type="entry name" value="RibonucZ/Hydroxyglut_hydro"/>
</dbReference>
<dbReference type="Gene3D" id="3.60.15.10">
    <property type="entry name" value="Ribonuclease Z/Hydroxyacylglutathione hydrolase-like"/>
    <property type="match status" value="1"/>
</dbReference>
<evidence type="ECO:0000313" key="7">
    <source>
        <dbReference type="Proteomes" id="UP000291213"/>
    </source>
</evidence>
<comment type="cofactor">
    <cofactor evidence="1">
        <name>Zn(2+)</name>
        <dbReference type="ChEBI" id="CHEBI:29105"/>
    </cofactor>
</comment>
<feature type="domain" description="Metallo-beta-lactamase" evidence="5">
    <location>
        <begin position="13"/>
        <end position="188"/>
    </location>
</feature>
<dbReference type="GO" id="GO:0016787">
    <property type="term" value="F:hydrolase activity"/>
    <property type="evidence" value="ECO:0007669"/>
    <property type="project" value="UniProtKB-KW"/>
</dbReference>
<dbReference type="InterPro" id="IPR051453">
    <property type="entry name" value="MBL_Glyoxalase_II"/>
</dbReference>
<evidence type="ECO:0000256" key="2">
    <source>
        <dbReference type="ARBA" id="ARBA00022723"/>
    </source>
</evidence>